<dbReference type="Proteomes" id="UP000011116">
    <property type="component" value="Chromosome 1H"/>
</dbReference>
<dbReference type="PANTHER" id="PTHR47723:SF18">
    <property type="entry name" value="RNASE H TYPE-1 DOMAIN-CONTAINING PROTEIN"/>
    <property type="match status" value="1"/>
</dbReference>
<dbReference type="InterPro" id="IPR036397">
    <property type="entry name" value="RNaseH_sf"/>
</dbReference>
<dbReference type="EnsemblPlants" id="HORVU.MOREX.r3.1HG0024200.1">
    <property type="protein sequence ID" value="HORVU.MOREX.r3.1HG0024200.1.CDS1"/>
    <property type="gene ID" value="HORVU.MOREX.r3.1HG0024200"/>
</dbReference>
<dbReference type="SMR" id="A0A8I7B0M7"/>
<sequence length="104" mass="12020">MRNGLYLATNIGYSSVEIESDCMAMMEAMQSMDDYLGADLAMVLECKQMAMDFTKIYYKHCFREANQVADSLARHSFDSQSSRLWENSTRDFIYLLLVNDMTIL</sequence>
<proteinExistence type="predicted"/>
<dbReference type="InterPro" id="IPR053151">
    <property type="entry name" value="RNase_H-like"/>
</dbReference>
<dbReference type="InterPro" id="IPR044730">
    <property type="entry name" value="RNase_H-like_dom_plant"/>
</dbReference>
<reference evidence="2" key="2">
    <citation type="submission" date="2020-10" db="EMBL/GenBank/DDBJ databases">
        <authorList>
            <person name="Scholz U."/>
            <person name="Mascher M."/>
            <person name="Fiebig A."/>
        </authorList>
    </citation>
    <scope>NUCLEOTIDE SEQUENCE [LARGE SCALE GENOMIC DNA]</scope>
    <source>
        <strain evidence="2">cv. Morex</strain>
    </source>
</reference>
<evidence type="ECO:0000259" key="1">
    <source>
        <dbReference type="Pfam" id="PF13456"/>
    </source>
</evidence>
<name>A0A8I7B0M7_HORVV</name>
<dbReference type="Gramene" id="HORVU.MOREX.r3.1HG0024200.1">
    <property type="protein sequence ID" value="HORVU.MOREX.r3.1HG0024200.1.CDS1"/>
    <property type="gene ID" value="HORVU.MOREX.r3.1HG0024200"/>
</dbReference>
<dbReference type="GO" id="GO:0004523">
    <property type="term" value="F:RNA-DNA hybrid ribonuclease activity"/>
    <property type="evidence" value="ECO:0007669"/>
    <property type="project" value="InterPro"/>
</dbReference>
<dbReference type="SUPFAM" id="SSF53098">
    <property type="entry name" value="Ribonuclease H-like"/>
    <property type="match status" value="1"/>
</dbReference>
<organism evidence="2 3">
    <name type="scientific">Hordeum vulgare subsp. vulgare</name>
    <name type="common">Domesticated barley</name>
    <dbReference type="NCBI Taxonomy" id="112509"/>
    <lineage>
        <taxon>Eukaryota</taxon>
        <taxon>Viridiplantae</taxon>
        <taxon>Streptophyta</taxon>
        <taxon>Embryophyta</taxon>
        <taxon>Tracheophyta</taxon>
        <taxon>Spermatophyta</taxon>
        <taxon>Magnoliopsida</taxon>
        <taxon>Liliopsida</taxon>
        <taxon>Poales</taxon>
        <taxon>Poaceae</taxon>
        <taxon>BOP clade</taxon>
        <taxon>Pooideae</taxon>
        <taxon>Triticodae</taxon>
        <taxon>Triticeae</taxon>
        <taxon>Hordeinae</taxon>
        <taxon>Hordeum</taxon>
    </lineage>
</organism>
<accession>A0A8I7B0M7</accession>
<dbReference type="PANTHER" id="PTHR47723">
    <property type="entry name" value="OS05G0353850 PROTEIN"/>
    <property type="match status" value="1"/>
</dbReference>
<reference evidence="3" key="1">
    <citation type="journal article" date="2012" name="Nature">
        <title>A physical, genetic and functional sequence assembly of the barley genome.</title>
        <authorList>
            <consortium name="The International Barley Genome Sequencing Consortium"/>
            <person name="Mayer K.F."/>
            <person name="Waugh R."/>
            <person name="Brown J.W."/>
            <person name="Schulman A."/>
            <person name="Langridge P."/>
            <person name="Platzer M."/>
            <person name="Fincher G.B."/>
            <person name="Muehlbauer G.J."/>
            <person name="Sato K."/>
            <person name="Close T.J."/>
            <person name="Wise R.P."/>
            <person name="Stein N."/>
        </authorList>
    </citation>
    <scope>NUCLEOTIDE SEQUENCE [LARGE SCALE GENOMIC DNA]</scope>
    <source>
        <strain evidence="3">cv. Morex</strain>
    </source>
</reference>
<dbReference type="InterPro" id="IPR012337">
    <property type="entry name" value="RNaseH-like_sf"/>
</dbReference>
<dbReference type="GO" id="GO:0003676">
    <property type="term" value="F:nucleic acid binding"/>
    <property type="evidence" value="ECO:0007669"/>
    <property type="project" value="InterPro"/>
</dbReference>
<keyword evidence="3" id="KW-1185">Reference proteome</keyword>
<feature type="domain" description="RNase H type-1" evidence="1">
    <location>
        <begin position="3"/>
        <end position="75"/>
    </location>
</feature>
<dbReference type="InterPro" id="IPR002156">
    <property type="entry name" value="RNaseH_domain"/>
</dbReference>
<evidence type="ECO:0000313" key="3">
    <source>
        <dbReference type="Proteomes" id="UP000011116"/>
    </source>
</evidence>
<dbReference type="CDD" id="cd06222">
    <property type="entry name" value="RNase_H_like"/>
    <property type="match status" value="1"/>
</dbReference>
<dbReference type="AlphaFoldDB" id="A0A8I7B0M7"/>
<evidence type="ECO:0000313" key="2">
    <source>
        <dbReference type="EnsemblPlants" id="HORVU.MOREX.r3.1HG0024200.1.CDS1"/>
    </source>
</evidence>
<protein>
    <recommendedName>
        <fullName evidence="1">RNase H type-1 domain-containing protein</fullName>
    </recommendedName>
</protein>
<reference evidence="2" key="3">
    <citation type="submission" date="2022-01" db="UniProtKB">
        <authorList>
            <consortium name="EnsemblPlants"/>
        </authorList>
    </citation>
    <scope>IDENTIFICATION</scope>
    <source>
        <strain evidence="2">subsp. vulgare</strain>
    </source>
</reference>
<dbReference type="Gene3D" id="3.30.420.10">
    <property type="entry name" value="Ribonuclease H-like superfamily/Ribonuclease H"/>
    <property type="match status" value="1"/>
</dbReference>
<dbReference type="Pfam" id="PF13456">
    <property type="entry name" value="RVT_3"/>
    <property type="match status" value="1"/>
</dbReference>